<sequence length="370" mass="42179">MGLSVSKSPLERRNTVARRSQRRTIHTIKARVDKLFPSIKRFRGVNNDEDYQALHTEIDHLRIELIKKSRDLQPQIRAIYDSTLKRIDEAFVALEDKLKENQEKAIKKEREREEKAEKKKEKQKNKEGEEVTSENNDVIVEEVEEEAANEADNLAGSTEKRHTVELKFVHVVPGEITQADIHSNNNNVVKSPEEKRKSILKHGVAVMPGAMMNELAARSSNTVSIQEPQVQIERDSEKINARINEIIETLQSTEYQIADFVGKKHGTQYNRIKDKLSQNMTTLNSFSPSDDYTIEQVKICKNYIVSCLNFLEEKAIEEEKVPDDDVFFPSNTNSVVSPVTSPTLNPVLSPSLSPVDARNQFERLSKTTAI</sequence>
<reference evidence="2" key="1">
    <citation type="submission" date="2013-07" db="EMBL/GenBank/DDBJ databases">
        <title>Midgut Transcriptome Profiling of Anoplphora glabripennis, a Lignocellulose Degrading, Wood-Boring Cerambycid.</title>
        <authorList>
            <person name="Scully E.D."/>
            <person name="Hoover K."/>
            <person name="Carlson J.E."/>
            <person name="Tien M."/>
            <person name="Geib S.M."/>
        </authorList>
    </citation>
    <scope>NUCLEOTIDE SEQUENCE</scope>
</reference>
<accession>V5GCS0</accession>
<feature type="region of interest" description="Disordered" evidence="1">
    <location>
        <begin position="105"/>
        <end position="138"/>
    </location>
</feature>
<dbReference type="Gene3D" id="1.20.58.120">
    <property type="entry name" value="BAG domain"/>
    <property type="match status" value="1"/>
</dbReference>
<feature type="compositionally biased region" description="Basic and acidic residues" evidence="1">
    <location>
        <begin position="105"/>
        <end position="129"/>
    </location>
</feature>
<proteinExistence type="predicted"/>
<evidence type="ECO:0000313" key="2">
    <source>
        <dbReference type="EMBL" id="JAB67915.1"/>
    </source>
</evidence>
<name>V5GCS0_ANOGL</name>
<dbReference type="EMBL" id="GALX01000551">
    <property type="protein sequence ID" value="JAB67915.1"/>
    <property type="molecule type" value="Transcribed_RNA"/>
</dbReference>
<dbReference type="AlphaFoldDB" id="V5GCS0"/>
<organism evidence="2">
    <name type="scientific">Anoplophora glabripennis</name>
    <name type="common">Asian longhorn beetle</name>
    <name type="synonym">Anoplophora nobilis</name>
    <dbReference type="NCBI Taxonomy" id="217634"/>
    <lineage>
        <taxon>Eukaryota</taxon>
        <taxon>Metazoa</taxon>
        <taxon>Ecdysozoa</taxon>
        <taxon>Arthropoda</taxon>
        <taxon>Hexapoda</taxon>
        <taxon>Insecta</taxon>
        <taxon>Pterygota</taxon>
        <taxon>Neoptera</taxon>
        <taxon>Endopterygota</taxon>
        <taxon>Coleoptera</taxon>
        <taxon>Polyphaga</taxon>
        <taxon>Cucujiformia</taxon>
        <taxon>Chrysomeloidea</taxon>
        <taxon>Cerambycidae</taxon>
        <taxon>Lamiinae</taxon>
        <taxon>Lamiini</taxon>
        <taxon>Anoplophora</taxon>
    </lineage>
</organism>
<dbReference type="InterPro" id="IPR036533">
    <property type="entry name" value="BAG_dom_sf"/>
</dbReference>
<protein>
    <submittedName>
        <fullName evidence="2">Uncharacterized protein</fullName>
    </submittedName>
</protein>
<evidence type="ECO:0000256" key="1">
    <source>
        <dbReference type="SAM" id="MobiDB-lite"/>
    </source>
</evidence>
<dbReference type="GO" id="GO:0051087">
    <property type="term" value="F:protein-folding chaperone binding"/>
    <property type="evidence" value="ECO:0007669"/>
    <property type="project" value="InterPro"/>
</dbReference>